<dbReference type="PROSITE" id="PS51444">
    <property type="entry name" value="FH2"/>
    <property type="match status" value="1"/>
</dbReference>
<keyword evidence="2" id="KW-0812">Transmembrane</keyword>
<dbReference type="InterPro" id="IPR042201">
    <property type="entry name" value="FH2_Formin_sf"/>
</dbReference>
<dbReference type="AlphaFoldDB" id="A0AAV5DP84"/>
<evidence type="ECO:0000313" key="9">
    <source>
        <dbReference type="Proteomes" id="UP001054889"/>
    </source>
</evidence>
<sequence>MNDGTFRGGAQAFKLDTLLKLADVKGIDGKTTLLHFVVQEIVRSEGVRAVRAAKEQVNGSICSVNSEDLSQDVGDDTEHYRQLGLNVVSSLGEDLQNVRKAACLDSDALTISVASLGHKLVKADEFLNTSMKSLDEESGVPSHKLGQFIEQSQVQVTHLLGEEKKLRLLVRNTVDYFHGSTGKDEGLRLFVVVRDFLSILDKVCKEVKDGDIYSSSWC</sequence>
<feature type="domain" description="FH2" evidence="7">
    <location>
        <begin position="1"/>
        <end position="218"/>
    </location>
</feature>
<keyword evidence="5" id="KW-0472">Membrane</keyword>
<evidence type="ECO:0000256" key="4">
    <source>
        <dbReference type="ARBA" id="ARBA00022989"/>
    </source>
</evidence>
<reference evidence="8" key="2">
    <citation type="submission" date="2021-12" db="EMBL/GenBank/DDBJ databases">
        <title>Resequencing data analysis of finger millet.</title>
        <authorList>
            <person name="Hatakeyama M."/>
            <person name="Aluri S."/>
            <person name="Balachadran M.T."/>
            <person name="Sivarajan S.R."/>
            <person name="Poveda L."/>
            <person name="Shimizu-Inatsugi R."/>
            <person name="Schlapbach R."/>
            <person name="Sreeman S.M."/>
            <person name="Shimizu K.K."/>
        </authorList>
    </citation>
    <scope>NUCLEOTIDE SEQUENCE</scope>
</reference>
<dbReference type="PANTHER" id="PTHR23213:SF386">
    <property type="entry name" value="FORMIN-LIKE PROTEIN 18"/>
    <property type="match status" value="1"/>
</dbReference>
<dbReference type="PANTHER" id="PTHR23213">
    <property type="entry name" value="FORMIN-RELATED"/>
    <property type="match status" value="1"/>
</dbReference>
<accession>A0AAV5DP84</accession>
<comment type="caution">
    <text evidence="8">The sequence shown here is derived from an EMBL/GenBank/DDBJ whole genome shotgun (WGS) entry which is preliminary data.</text>
</comment>
<dbReference type="InterPro" id="IPR015425">
    <property type="entry name" value="FH2_Formin"/>
</dbReference>
<comment type="similarity">
    <text evidence="6">Belongs to the formin-like family. Class-I subfamily.</text>
</comment>
<evidence type="ECO:0000256" key="1">
    <source>
        <dbReference type="ARBA" id="ARBA00004167"/>
    </source>
</evidence>
<dbReference type="Proteomes" id="UP001054889">
    <property type="component" value="Unassembled WGS sequence"/>
</dbReference>
<dbReference type="SUPFAM" id="SSF101447">
    <property type="entry name" value="Formin homology 2 domain (FH2 domain)"/>
    <property type="match status" value="1"/>
</dbReference>
<proteinExistence type="inferred from homology"/>
<dbReference type="GO" id="GO:0045010">
    <property type="term" value="P:actin nucleation"/>
    <property type="evidence" value="ECO:0007669"/>
    <property type="project" value="InterPro"/>
</dbReference>
<evidence type="ECO:0000313" key="8">
    <source>
        <dbReference type="EMBL" id="GJN11937.1"/>
    </source>
</evidence>
<dbReference type="GO" id="GO:0051015">
    <property type="term" value="F:actin filament binding"/>
    <property type="evidence" value="ECO:0007669"/>
    <property type="project" value="InterPro"/>
</dbReference>
<reference evidence="8" key="1">
    <citation type="journal article" date="2018" name="DNA Res.">
        <title>Multiple hybrid de novo genome assembly of finger millet, an orphan allotetraploid crop.</title>
        <authorList>
            <person name="Hatakeyama M."/>
            <person name="Aluri S."/>
            <person name="Balachadran M.T."/>
            <person name="Sivarajan S.R."/>
            <person name="Patrignani A."/>
            <person name="Gruter S."/>
            <person name="Poveda L."/>
            <person name="Shimizu-Inatsugi R."/>
            <person name="Baeten J."/>
            <person name="Francoijs K.J."/>
            <person name="Nataraja K.N."/>
            <person name="Reddy Y.A.N."/>
            <person name="Phadnis S."/>
            <person name="Ravikumar R.L."/>
            <person name="Schlapbach R."/>
            <person name="Sreeman S.M."/>
            <person name="Shimizu K.K."/>
        </authorList>
    </citation>
    <scope>NUCLEOTIDE SEQUENCE</scope>
</reference>
<evidence type="ECO:0000259" key="7">
    <source>
        <dbReference type="PROSITE" id="PS51444"/>
    </source>
</evidence>
<organism evidence="8 9">
    <name type="scientific">Eleusine coracana subsp. coracana</name>
    <dbReference type="NCBI Taxonomy" id="191504"/>
    <lineage>
        <taxon>Eukaryota</taxon>
        <taxon>Viridiplantae</taxon>
        <taxon>Streptophyta</taxon>
        <taxon>Embryophyta</taxon>
        <taxon>Tracheophyta</taxon>
        <taxon>Spermatophyta</taxon>
        <taxon>Magnoliopsida</taxon>
        <taxon>Liliopsida</taxon>
        <taxon>Poales</taxon>
        <taxon>Poaceae</taxon>
        <taxon>PACMAD clade</taxon>
        <taxon>Chloridoideae</taxon>
        <taxon>Cynodonteae</taxon>
        <taxon>Eleusininae</taxon>
        <taxon>Eleusine</taxon>
    </lineage>
</organism>
<evidence type="ECO:0000256" key="5">
    <source>
        <dbReference type="ARBA" id="ARBA00023136"/>
    </source>
</evidence>
<keyword evidence="4" id="KW-1133">Transmembrane helix</keyword>
<dbReference type="EMBL" id="BQKI01000021">
    <property type="protein sequence ID" value="GJN11937.1"/>
    <property type="molecule type" value="Genomic_DNA"/>
</dbReference>
<dbReference type="Gene3D" id="1.20.58.2220">
    <property type="entry name" value="Formin, FH2 domain"/>
    <property type="match status" value="1"/>
</dbReference>
<keyword evidence="9" id="KW-1185">Reference proteome</keyword>
<protein>
    <recommendedName>
        <fullName evidence="7">FH2 domain-containing protein</fullName>
    </recommendedName>
</protein>
<comment type="subcellular location">
    <subcellularLocation>
        <location evidence="1">Membrane</location>
        <topology evidence="1">Single-pass membrane protein</topology>
    </subcellularLocation>
</comment>
<name>A0AAV5DP84_ELECO</name>
<gene>
    <name evidence="8" type="primary">ga30175</name>
    <name evidence="8" type="ORF">PR202_ga30175</name>
</gene>
<dbReference type="InterPro" id="IPR027643">
    <property type="entry name" value="Formin-like_plant"/>
</dbReference>
<dbReference type="Pfam" id="PF02181">
    <property type="entry name" value="FH2"/>
    <property type="match status" value="1"/>
</dbReference>
<evidence type="ECO:0000256" key="6">
    <source>
        <dbReference type="ARBA" id="ARBA00025793"/>
    </source>
</evidence>
<keyword evidence="3" id="KW-0732">Signal</keyword>
<dbReference type="GO" id="GO:0016020">
    <property type="term" value="C:membrane"/>
    <property type="evidence" value="ECO:0007669"/>
    <property type="project" value="UniProtKB-SubCell"/>
</dbReference>
<evidence type="ECO:0000256" key="3">
    <source>
        <dbReference type="ARBA" id="ARBA00022729"/>
    </source>
</evidence>
<evidence type="ECO:0000256" key="2">
    <source>
        <dbReference type="ARBA" id="ARBA00022692"/>
    </source>
</evidence>